<dbReference type="GO" id="GO:0052855">
    <property type="term" value="F:ADP-dependent NAD(P)H-hydrate dehydratase activity"/>
    <property type="evidence" value="ECO:0007669"/>
    <property type="project" value="UniProtKB-UniRule"/>
</dbReference>
<keyword evidence="8 17" id="KW-0521">NADP</keyword>
<feature type="domain" description="YjeF N-terminal" evidence="21">
    <location>
        <begin position="16"/>
        <end position="210"/>
    </location>
</feature>
<dbReference type="InterPro" id="IPR004443">
    <property type="entry name" value="YjeF_N_dom"/>
</dbReference>
<dbReference type="EMBL" id="JACIIV010000001">
    <property type="protein sequence ID" value="MBB6226014.1"/>
    <property type="molecule type" value="Genomic_DNA"/>
</dbReference>
<dbReference type="GO" id="GO:0016301">
    <property type="term" value="F:kinase activity"/>
    <property type="evidence" value="ECO:0007669"/>
    <property type="project" value="UniProtKB-KW"/>
</dbReference>
<comment type="similarity">
    <text evidence="4 19">In the C-terminal section; belongs to the NnrD/CARKD family.</text>
</comment>
<keyword evidence="10 17" id="KW-0520">NAD</keyword>
<dbReference type="PANTHER" id="PTHR12592">
    <property type="entry name" value="ATP-DEPENDENT (S)-NAD(P)H-HYDRATE DEHYDRATASE FAMILY MEMBER"/>
    <property type="match status" value="1"/>
</dbReference>
<comment type="similarity">
    <text evidence="18">Belongs to the NnrE/AIBP family.</text>
</comment>
<dbReference type="AlphaFoldDB" id="A0A841L0F0"/>
<dbReference type="Proteomes" id="UP000538147">
    <property type="component" value="Unassembled WGS sequence"/>
</dbReference>
<feature type="domain" description="YjeF C-terminal" evidence="20">
    <location>
        <begin position="211"/>
        <end position="465"/>
    </location>
</feature>
<feature type="binding site" evidence="18">
    <location>
        <position position="153"/>
    </location>
    <ligand>
        <name>(6S)-NADPHX</name>
        <dbReference type="ChEBI" id="CHEBI:64076"/>
    </ligand>
</feature>
<dbReference type="PIRSF" id="PIRSF017184">
    <property type="entry name" value="Nnr"/>
    <property type="match status" value="1"/>
</dbReference>
<dbReference type="NCBIfam" id="TIGR00197">
    <property type="entry name" value="yjeF_nterm"/>
    <property type="match status" value="1"/>
</dbReference>
<comment type="subunit">
    <text evidence="17">Homotetramer.</text>
</comment>
<comment type="function">
    <text evidence="14 19">Bifunctional enzyme that catalyzes the epimerization of the S- and R-forms of NAD(P)HX and the dehydration of the S-form of NAD(P)HX at the expense of ADP, which is converted to AMP. This allows the repair of both epimers of NAD(P)HX, a damaged form of NAD(P)H that is a result of enzymatic or heat-dependent hydration.</text>
</comment>
<keyword evidence="22" id="KW-0418">Kinase</keyword>
<dbReference type="HAMAP" id="MF_01965">
    <property type="entry name" value="NADHX_dehydratase"/>
    <property type="match status" value="1"/>
</dbReference>
<dbReference type="PROSITE" id="PS01050">
    <property type="entry name" value="YJEF_C_2"/>
    <property type="match status" value="1"/>
</dbReference>
<dbReference type="GO" id="GO:0110051">
    <property type="term" value="P:metabolite repair"/>
    <property type="evidence" value="ECO:0007669"/>
    <property type="project" value="TreeGrafter"/>
</dbReference>
<comment type="function">
    <text evidence="18">Catalyzes the epimerization of the S- and R-forms of NAD(P)HX, a damaged form of NAD(P)H that is a result of enzymatic or heat-dependent hydration. This is a prerequisite for the S-specific NAD(P)H-hydrate dehydratase to allow the repair of both epimers of NAD(P)HX.</text>
</comment>
<evidence type="ECO:0000256" key="13">
    <source>
        <dbReference type="ARBA" id="ARBA00023268"/>
    </source>
</evidence>
<comment type="function">
    <text evidence="17">Catalyzes the dehydration of the S-form of NAD(P)HX at the expense of ADP, which is converted to AMP. Together with NAD(P)HX epimerase, which catalyzes the epimerization of the S- and R-forms, the enzyme allows the repair of both epimers of NAD(P)HX, a damaged form of NAD(P)H that is a result of enzymatic or heat-dependent hydration.</text>
</comment>
<proteinExistence type="inferred from homology"/>
<name>A0A841L0F0_9SPHN</name>
<dbReference type="HAMAP" id="MF_01966">
    <property type="entry name" value="NADHX_epimerase"/>
    <property type="match status" value="1"/>
</dbReference>
<comment type="catalytic activity">
    <reaction evidence="1 18 19">
        <text>(6R)-NADHX = (6S)-NADHX</text>
        <dbReference type="Rhea" id="RHEA:32215"/>
        <dbReference type="ChEBI" id="CHEBI:64074"/>
        <dbReference type="ChEBI" id="CHEBI:64075"/>
        <dbReference type="EC" id="5.1.99.6"/>
    </reaction>
</comment>
<dbReference type="Gene3D" id="3.40.1190.20">
    <property type="match status" value="1"/>
</dbReference>
<comment type="catalytic activity">
    <reaction evidence="2 18 19">
        <text>(6R)-NADPHX = (6S)-NADPHX</text>
        <dbReference type="Rhea" id="RHEA:32227"/>
        <dbReference type="ChEBI" id="CHEBI:64076"/>
        <dbReference type="ChEBI" id="CHEBI:64077"/>
        <dbReference type="EC" id="5.1.99.6"/>
    </reaction>
</comment>
<dbReference type="RefSeq" id="WP_243452547.1">
    <property type="nucleotide sequence ID" value="NZ_JACIIV010000001.1"/>
</dbReference>
<evidence type="ECO:0000256" key="11">
    <source>
        <dbReference type="ARBA" id="ARBA00023235"/>
    </source>
</evidence>
<evidence type="ECO:0000313" key="23">
    <source>
        <dbReference type="Proteomes" id="UP000538147"/>
    </source>
</evidence>
<evidence type="ECO:0000256" key="4">
    <source>
        <dbReference type="ARBA" id="ARBA00009524"/>
    </source>
</evidence>
<dbReference type="PANTHER" id="PTHR12592:SF0">
    <property type="entry name" value="ATP-DEPENDENT (S)-NAD(P)H-HYDRATE DEHYDRATASE"/>
    <property type="match status" value="1"/>
</dbReference>
<evidence type="ECO:0000256" key="16">
    <source>
        <dbReference type="ARBA" id="ARBA00049209"/>
    </source>
</evidence>
<dbReference type="GO" id="GO:0052856">
    <property type="term" value="F:NAD(P)HX epimerase activity"/>
    <property type="evidence" value="ECO:0007669"/>
    <property type="project" value="UniProtKB-UniRule"/>
</dbReference>
<keyword evidence="5 18" id="KW-0479">Metal-binding</keyword>
<dbReference type="EC" id="5.1.99.6" evidence="19"/>
<comment type="cofactor">
    <cofactor evidence="18 19">
        <name>K(+)</name>
        <dbReference type="ChEBI" id="CHEBI:29103"/>
    </cofactor>
    <text evidence="18 19">Binds 1 potassium ion per subunit.</text>
</comment>
<evidence type="ECO:0000259" key="21">
    <source>
        <dbReference type="PROSITE" id="PS51385"/>
    </source>
</evidence>
<organism evidence="22 23">
    <name type="scientific">Polymorphobacter multimanifer</name>
    <dbReference type="NCBI Taxonomy" id="1070431"/>
    <lineage>
        <taxon>Bacteria</taxon>
        <taxon>Pseudomonadati</taxon>
        <taxon>Pseudomonadota</taxon>
        <taxon>Alphaproteobacteria</taxon>
        <taxon>Sphingomonadales</taxon>
        <taxon>Sphingosinicellaceae</taxon>
        <taxon>Polymorphobacter</taxon>
    </lineage>
</organism>
<dbReference type="NCBIfam" id="TIGR00196">
    <property type="entry name" value="yjeF_cterm"/>
    <property type="match status" value="1"/>
</dbReference>
<feature type="binding site" evidence="18">
    <location>
        <begin position="125"/>
        <end position="131"/>
    </location>
    <ligand>
        <name>(6S)-NADPHX</name>
        <dbReference type="ChEBI" id="CHEBI:64076"/>
    </ligand>
</feature>
<feature type="binding site" evidence="17">
    <location>
        <position position="410"/>
    </location>
    <ligand>
        <name>AMP</name>
        <dbReference type="ChEBI" id="CHEBI:456215"/>
    </ligand>
</feature>
<keyword evidence="22" id="KW-0808">Transferase</keyword>
<feature type="binding site" evidence="18">
    <location>
        <position position="121"/>
    </location>
    <ligand>
        <name>K(+)</name>
        <dbReference type="ChEBI" id="CHEBI:29103"/>
    </ligand>
</feature>
<feature type="binding site" evidence="17">
    <location>
        <begin position="381"/>
        <end position="385"/>
    </location>
    <ligand>
        <name>AMP</name>
        <dbReference type="ChEBI" id="CHEBI:456215"/>
    </ligand>
</feature>
<feature type="binding site" evidence="17">
    <location>
        <position position="411"/>
    </location>
    <ligand>
        <name>(6S)-NADPHX</name>
        <dbReference type="ChEBI" id="CHEBI:64076"/>
    </ligand>
</feature>
<comment type="catalytic activity">
    <reaction evidence="16 17 19">
        <text>(6S)-NADPHX + ADP = AMP + phosphate + NADPH + H(+)</text>
        <dbReference type="Rhea" id="RHEA:32235"/>
        <dbReference type="ChEBI" id="CHEBI:15378"/>
        <dbReference type="ChEBI" id="CHEBI:43474"/>
        <dbReference type="ChEBI" id="CHEBI:57783"/>
        <dbReference type="ChEBI" id="CHEBI:64076"/>
        <dbReference type="ChEBI" id="CHEBI:456215"/>
        <dbReference type="ChEBI" id="CHEBI:456216"/>
        <dbReference type="EC" id="4.2.1.136"/>
    </reaction>
</comment>
<sequence length="465" mass="46198">MLMLPAGPPLLTPDEMRGAEAAAIAAGTPALVLMERAAAAGTAAIMAFAPRGRALVLCGPGNNGGDGYGVALGLRARGVSVDVIALAPPATEPAQTMAARWDGPVLGPETLADTHDTLIVDALFGTGLGRPLPPAAEALLAALQGSGPVVALDIASGIDALTGEAHGQPLAADLTIAFGAAKHGHVQGAGARTRGRLVVADIGAALPDVPIHLVSRPLRGVPAPDTHKFARGQLLVVGSHLATGGAAALAASAALRSGAGVVTLAGDAATLPNAIMRRDDAAARTLLDDRRTTALLLGPGLAEDGRSRDWLNRALAASLPVVLDAMALRLADPAMLAAARAPMVLTPHEGEFRALFGDIGPNRIAAVQAAASLASAVVLLKGPETIIAAPDGRVLVNTHASPHLATAGSGDVLAGIIAGLIAQGMDPFRAAAAAAWLHGEAGFLCGPGLIADDLVAALPSVLASL</sequence>
<comment type="similarity">
    <text evidence="17">Belongs to the NnrD/CARKD family.</text>
</comment>
<dbReference type="InterPro" id="IPR000631">
    <property type="entry name" value="CARKD"/>
</dbReference>
<evidence type="ECO:0000256" key="15">
    <source>
        <dbReference type="ARBA" id="ARBA00048238"/>
    </source>
</evidence>
<dbReference type="Pfam" id="PF01256">
    <property type="entry name" value="Carb_kinase"/>
    <property type="match status" value="1"/>
</dbReference>
<comment type="similarity">
    <text evidence="3 19">In the N-terminal section; belongs to the NnrE/AIBP family.</text>
</comment>
<keyword evidence="13" id="KW-0511">Multifunctional enzyme</keyword>
<accession>A0A841L0F0</accession>
<feature type="binding site" evidence="18">
    <location>
        <position position="63"/>
    </location>
    <ligand>
        <name>K(+)</name>
        <dbReference type="ChEBI" id="CHEBI:29103"/>
    </ligand>
</feature>
<dbReference type="CDD" id="cd01171">
    <property type="entry name" value="YXKO-related"/>
    <property type="match status" value="1"/>
</dbReference>
<dbReference type="InterPro" id="IPR017953">
    <property type="entry name" value="Carbohydrate_kinase_pred_CS"/>
</dbReference>
<gene>
    <name evidence="18" type="primary">nnrE</name>
    <name evidence="17" type="synonym">nnrD</name>
    <name evidence="22" type="ORF">FHS79_000165</name>
</gene>
<evidence type="ECO:0000256" key="17">
    <source>
        <dbReference type="HAMAP-Rule" id="MF_01965"/>
    </source>
</evidence>
<dbReference type="GO" id="GO:0046496">
    <property type="term" value="P:nicotinamide nucleotide metabolic process"/>
    <property type="evidence" value="ECO:0007669"/>
    <property type="project" value="UniProtKB-UniRule"/>
</dbReference>
<keyword evidence="6 17" id="KW-0547">Nucleotide-binding</keyword>
<evidence type="ECO:0000256" key="18">
    <source>
        <dbReference type="HAMAP-Rule" id="MF_01966"/>
    </source>
</evidence>
<protein>
    <recommendedName>
        <fullName evidence="19">Bifunctional NAD(P)H-hydrate repair enzyme</fullName>
    </recommendedName>
    <alternativeName>
        <fullName evidence="19">Nicotinamide nucleotide repair protein</fullName>
    </alternativeName>
    <domain>
        <recommendedName>
            <fullName evidence="19">ADP-dependent (S)-NAD(P)H-hydrate dehydratase</fullName>
            <ecNumber evidence="19">4.2.1.136</ecNumber>
        </recommendedName>
        <alternativeName>
            <fullName evidence="19">ADP-dependent NAD(P)HX dehydratase</fullName>
        </alternativeName>
    </domain>
    <domain>
        <recommendedName>
            <fullName evidence="19">NAD(P)H-hydrate epimerase</fullName>
            <ecNumber evidence="19">5.1.99.6</ecNumber>
        </recommendedName>
    </domain>
</protein>
<evidence type="ECO:0000313" key="22">
    <source>
        <dbReference type="EMBL" id="MBB6226014.1"/>
    </source>
</evidence>
<keyword evidence="7 17" id="KW-0067">ATP-binding</keyword>
<evidence type="ECO:0000256" key="12">
    <source>
        <dbReference type="ARBA" id="ARBA00023239"/>
    </source>
</evidence>
<dbReference type="GO" id="GO:0046872">
    <property type="term" value="F:metal ion binding"/>
    <property type="evidence" value="ECO:0007669"/>
    <property type="project" value="UniProtKB-UniRule"/>
</dbReference>
<keyword evidence="11 18" id="KW-0413">Isomerase</keyword>
<reference evidence="22 23" key="1">
    <citation type="submission" date="2020-08" db="EMBL/GenBank/DDBJ databases">
        <title>Genomic Encyclopedia of Type Strains, Phase IV (KMG-IV): sequencing the most valuable type-strain genomes for metagenomic binning, comparative biology and taxonomic classification.</title>
        <authorList>
            <person name="Goeker M."/>
        </authorList>
    </citation>
    <scope>NUCLEOTIDE SEQUENCE [LARGE SCALE GENOMIC DNA]</scope>
    <source>
        <strain evidence="22 23">DSM 102189</strain>
    </source>
</reference>
<feature type="binding site" evidence="18">
    <location>
        <position position="156"/>
    </location>
    <ligand>
        <name>K(+)</name>
        <dbReference type="ChEBI" id="CHEBI:29103"/>
    </ligand>
</feature>
<evidence type="ECO:0000256" key="2">
    <source>
        <dbReference type="ARBA" id="ARBA00000909"/>
    </source>
</evidence>
<feature type="binding site" evidence="17">
    <location>
        <position position="348"/>
    </location>
    <ligand>
        <name>(6S)-NADPHX</name>
        <dbReference type="ChEBI" id="CHEBI:64076"/>
    </ligand>
</feature>
<evidence type="ECO:0000256" key="10">
    <source>
        <dbReference type="ARBA" id="ARBA00023027"/>
    </source>
</evidence>
<dbReference type="Gene3D" id="3.40.50.10260">
    <property type="entry name" value="YjeF N-terminal domain"/>
    <property type="match status" value="1"/>
</dbReference>
<evidence type="ECO:0000256" key="1">
    <source>
        <dbReference type="ARBA" id="ARBA00000013"/>
    </source>
</evidence>
<evidence type="ECO:0000259" key="20">
    <source>
        <dbReference type="PROSITE" id="PS51383"/>
    </source>
</evidence>
<comment type="catalytic activity">
    <reaction evidence="15 17 19">
        <text>(6S)-NADHX + ADP = AMP + phosphate + NADH + H(+)</text>
        <dbReference type="Rhea" id="RHEA:32223"/>
        <dbReference type="ChEBI" id="CHEBI:15378"/>
        <dbReference type="ChEBI" id="CHEBI:43474"/>
        <dbReference type="ChEBI" id="CHEBI:57945"/>
        <dbReference type="ChEBI" id="CHEBI:64074"/>
        <dbReference type="ChEBI" id="CHEBI:456215"/>
        <dbReference type="ChEBI" id="CHEBI:456216"/>
        <dbReference type="EC" id="4.2.1.136"/>
    </reaction>
</comment>
<dbReference type="InterPro" id="IPR029056">
    <property type="entry name" value="Ribokinase-like"/>
</dbReference>
<dbReference type="PROSITE" id="PS51385">
    <property type="entry name" value="YJEF_N"/>
    <property type="match status" value="1"/>
</dbReference>
<dbReference type="PROSITE" id="PS51383">
    <property type="entry name" value="YJEF_C_3"/>
    <property type="match status" value="1"/>
</dbReference>
<dbReference type="GO" id="GO:0005524">
    <property type="term" value="F:ATP binding"/>
    <property type="evidence" value="ECO:0007669"/>
    <property type="project" value="UniProtKB-UniRule"/>
</dbReference>
<dbReference type="InterPro" id="IPR036652">
    <property type="entry name" value="YjeF_N_dom_sf"/>
</dbReference>
<dbReference type="InterPro" id="IPR030677">
    <property type="entry name" value="Nnr"/>
</dbReference>
<keyword evidence="9 18" id="KW-0630">Potassium</keyword>
<dbReference type="SUPFAM" id="SSF53613">
    <property type="entry name" value="Ribokinase-like"/>
    <property type="match status" value="1"/>
</dbReference>
<keyword evidence="23" id="KW-1185">Reference proteome</keyword>
<evidence type="ECO:0000256" key="6">
    <source>
        <dbReference type="ARBA" id="ARBA00022741"/>
    </source>
</evidence>
<evidence type="ECO:0000256" key="19">
    <source>
        <dbReference type="PIRNR" id="PIRNR017184"/>
    </source>
</evidence>
<evidence type="ECO:0000256" key="8">
    <source>
        <dbReference type="ARBA" id="ARBA00022857"/>
    </source>
</evidence>
<dbReference type="Pfam" id="PF03853">
    <property type="entry name" value="YjeF_N"/>
    <property type="match status" value="1"/>
</dbReference>
<dbReference type="SUPFAM" id="SSF64153">
    <property type="entry name" value="YjeF N-terminal domain-like"/>
    <property type="match status" value="1"/>
</dbReference>
<dbReference type="EC" id="4.2.1.136" evidence="19"/>
<comment type="cofactor">
    <cofactor evidence="17">
        <name>Mg(2+)</name>
        <dbReference type="ChEBI" id="CHEBI:18420"/>
    </cofactor>
</comment>
<keyword evidence="12 17" id="KW-0456">Lyase</keyword>
<evidence type="ECO:0000256" key="7">
    <source>
        <dbReference type="ARBA" id="ARBA00022840"/>
    </source>
</evidence>
<evidence type="ECO:0000256" key="14">
    <source>
        <dbReference type="ARBA" id="ARBA00025153"/>
    </source>
</evidence>
<evidence type="ECO:0000256" key="5">
    <source>
        <dbReference type="ARBA" id="ARBA00022723"/>
    </source>
</evidence>
<evidence type="ECO:0000256" key="9">
    <source>
        <dbReference type="ARBA" id="ARBA00022958"/>
    </source>
</evidence>
<evidence type="ECO:0000256" key="3">
    <source>
        <dbReference type="ARBA" id="ARBA00006001"/>
    </source>
</evidence>
<comment type="caution">
    <text evidence="22">The sequence shown here is derived from an EMBL/GenBank/DDBJ whole genome shotgun (WGS) entry which is preliminary data.</text>
</comment>
<feature type="binding site" evidence="17">
    <location>
        <position position="246"/>
    </location>
    <ligand>
        <name>(6S)-NADPHX</name>
        <dbReference type="ChEBI" id="CHEBI:64076"/>
    </ligand>
</feature>
<feature type="binding site" evidence="17">
    <location>
        <position position="300"/>
    </location>
    <ligand>
        <name>(6S)-NADPHX</name>
        <dbReference type="ChEBI" id="CHEBI:64076"/>
    </ligand>
</feature>
<feature type="binding site" evidence="18">
    <location>
        <begin position="62"/>
        <end position="66"/>
    </location>
    <ligand>
        <name>(6S)-NADPHX</name>
        <dbReference type="ChEBI" id="CHEBI:64076"/>
    </ligand>
</feature>
<comment type="caution">
    <text evidence="18">Lacks conserved residue(s) required for the propagation of feature annotation.</text>
</comment>